<evidence type="ECO:0000313" key="3">
    <source>
        <dbReference type="Proteomes" id="UP001367316"/>
    </source>
</evidence>
<gene>
    <name evidence="2" type="ORF">JOL62DRAFT_128987</name>
</gene>
<sequence length="189" mass="20488">MRDSSSLAVVHGFCPRSRLVVVVVVVGWAVAGFVLLSTATGNTSRRTSDVSSWRSWVVPVKEVESRVESSRAVELRPLIRTEHVHSTPPDLLPPPTPTTSTLLHQQSCHQLLPTAVSPPPTARAPVFVRHMSSPSRSPDYLKPCPLRLLSSPSTLSSTTTTTTTSFLEPYGSPSLPRCCTPWTLGAEPQ</sequence>
<keyword evidence="1" id="KW-1133">Transmembrane helix</keyword>
<evidence type="ECO:0000256" key="1">
    <source>
        <dbReference type="SAM" id="Phobius"/>
    </source>
</evidence>
<accession>A0ABR1N4V9</accession>
<keyword evidence="3" id="KW-1185">Reference proteome</keyword>
<proteinExistence type="predicted"/>
<organism evidence="2 3">
    <name type="scientific">Phyllosticta paracitricarpa</name>
    <dbReference type="NCBI Taxonomy" id="2016321"/>
    <lineage>
        <taxon>Eukaryota</taxon>
        <taxon>Fungi</taxon>
        <taxon>Dikarya</taxon>
        <taxon>Ascomycota</taxon>
        <taxon>Pezizomycotina</taxon>
        <taxon>Dothideomycetes</taxon>
        <taxon>Dothideomycetes incertae sedis</taxon>
        <taxon>Botryosphaeriales</taxon>
        <taxon>Phyllostictaceae</taxon>
        <taxon>Phyllosticta</taxon>
    </lineage>
</organism>
<evidence type="ECO:0000313" key="2">
    <source>
        <dbReference type="EMBL" id="KAK7610245.1"/>
    </source>
</evidence>
<protein>
    <submittedName>
        <fullName evidence="2">Uncharacterized protein</fullName>
    </submittedName>
</protein>
<reference evidence="2 3" key="1">
    <citation type="submission" date="2024-04" db="EMBL/GenBank/DDBJ databases">
        <title>Phyllosticta paracitricarpa is synonymous to the EU quarantine fungus P. citricarpa based on phylogenomic analyses.</title>
        <authorList>
            <consortium name="Lawrence Berkeley National Laboratory"/>
            <person name="Van ingen-buijs V.A."/>
            <person name="Van westerhoven A.C."/>
            <person name="Haridas S."/>
            <person name="Skiadas P."/>
            <person name="Martin F."/>
            <person name="Groenewald J.Z."/>
            <person name="Crous P.W."/>
            <person name="Seidl M.F."/>
        </authorList>
    </citation>
    <scope>NUCLEOTIDE SEQUENCE [LARGE SCALE GENOMIC DNA]</scope>
    <source>
        <strain evidence="2 3">CBS 141358</strain>
    </source>
</reference>
<dbReference type="Proteomes" id="UP001367316">
    <property type="component" value="Unassembled WGS sequence"/>
</dbReference>
<keyword evidence="1" id="KW-0812">Transmembrane</keyword>
<comment type="caution">
    <text evidence="2">The sequence shown here is derived from an EMBL/GenBank/DDBJ whole genome shotgun (WGS) entry which is preliminary data.</text>
</comment>
<keyword evidence="1" id="KW-0472">Membrane</keyword>
<name>A0ABR1N4V9_9PEZI</name>
<dbReference type="EMBL" id="JBBPBF010000019">
    <property type="protein sequence ID" value="KAK7610245.1"/>
    <property type="molecule type" value="Genomic_DNA"/>
</dbReference>
<feature type="transmembrane region" description="Helical" evidence="1">
    <location>
        <begin position="20"/>
        <end position="39"/>
    </location>
</feature>